<dbReference type="Gene3D" id="3.30.1490.480">
    <property type="entry name" value="Endolytic murein transglycosylase"/>
    <property type="match status" value="1"/>
</dbReference>
<keyword evidence="3 7" id="KW-1133">Transmembrane helix</keyword>
<comment type="similarity">
    <text evidence="7">Belongs to the transglycosylase MltG family.</text>
</comment>
<keyword evidence="2 7" id="KW-0812">Transmembrane</keyword>
<comment type="function">
    <text evidence="7">Functions as a peptidoglycan terminase that cleaves nascent peptidoglycan strands endolytically to terminate their elongation.</text>
</comment>
<keyword evidence="4 7" id="KW-0472">Membrane</keyword>
<dbReference type="Gene3D" id="3.30.160.60">
    <property type="entry name" value="Classic Zinc Finger"/>
    <property type="match status" value="1"/>
</dbReference>
<dbReference type="EMBL" id="QTUC01000001">
    <property type="protein sequence ID" value="REF38253.1"/>
    <property type="molecule type" value="Genomic_DNA"/>
</dbReference>
<evidence type="ECO:0000256" key="6">
    <source>
        <dbReference type="ARBA" id="ARBA00023316"/>
    </source>
</evidence>
<dbReference type="PANTHER" id="PTHR30518">
    <property type="entry name" value="ENDOLYTIC MUREIN TRANSGLYCOSYLASE"/>
    <property type="match status" value="1"/>
</dbReference>
<gene>
    <name evidence="7" type="primary">mltG</name>
    <name evidence="8" type="ORF">DFJ64_3728</name>
</gene>
<dbReference type="RefSeq" id="WP_147304760.1">
    <property type="nucleotide sequence ID" value="NZ_QTUC01000001.1"/>
</dbReference>
<evidence type="ECO:0000256" key="3">
    <source>
        <dbReference type="ARBA" id="ARBA00022989"/>
    </source>
</evidence>
<comment type="catalytic activity">
    <reaction evidence="7">
        <text>a peptidoglycan chain = a peptidoglycan chain with N-acetyl-1,6-anhydromuramyl-[peptide] at the reducing end + a peptidoglycan chain with N-acetylglucosamine at the non-reducing end.</text>
        <dbReference type="EC" id="4.2.2.29"/>
    </reaction>
</comment>
<dbReference type="InterPro" id="IPR003770">
    <property type="entry name" value="MLTG-like"/>
</dbReference>
<dbReference type="Pfam" id="PF02618">
    <property type="entry name" value="YceG"/>
    <property type="match status" value="1"/>
</dbReference>
<dbReference type="GO" id="GO:0005886">
    <property type="term" value="C:plasma membrane"/>
    <property type="evidence" value="ECO:0007669"/>
    <property type="project" value="UniProtKB-SubCell"/>
</dbReference>
<dbReference type="PANTHER" id="PTHR30518:SF2">
    <property type="entry name" value="ENDOLYTIC MUREIN TRANSGLYCOSYLASE"/>
    <property type="match status" value="1"/>
</dbReference>
<evidence type="ECO:0000256" key="5">
    <source>
        <dbReference type="ARBA" id="ARBA00023239"/>
    </source>
</evidence>
<name>A0A3D9VC25_THECX</name>
<keyword evidence="5 7" id="KW-0456">Lyase</keyword>
<dbReference type="GO" id="GO:0071555">
    <property type="term" value="P:cell wall organization"/>
    <property type="evidence" value="ECO:0007669"/>
    <property type="project" value="UniProtKB-KW"/>
</dbReference>
<evidence type="ECO:0000256" key="7">
    <source>
        <dbReference type="HAMAP-Rule" id="MF_02065"/>
    </source>
</evidence>
<evidence type="ECO:0000313" key="9">
    <source>
        <dbReference type="Proteomes" id="UP000256485"/>
    </source>
</evidence>
<organism evidence="8 9">
    <name type="scientific">Thermasporomyces composti</name>
    <dbReference type="NCBI Taxonomy" id="696763"/>
    <lineage>
        <taxon>Bacteria</taxon>
        <taxon>Bacillati</taxon>
        <taxon>Actinomycetota</taxon>
        <taxon>Actinomycetes</taxon>
        <taxon>Propionibacteriales</taxon>
        <taxon>Nocardioidaceae</taxon>
        <taxon>Thermasporomyces</taxon>
    </lineage>
</organism>
<feature type="transmembrane region" description="Helical" evidence="7">
    <location>
        <begin position="21"/>
        <end position="39"/>
    </location>
</feature>
<evidence type="ECO:0000313" key="8">
    <source>
        <dbReference type="EMBL" id="REF38253.1"/>
    </source>
</evidence>
<dbReference type="EC" id="4.2.2.29" evidence="7"/>
<dbReference type="NCBIfam" id="TIGR00247">
    <property type="entry name" value="endolytic transglycosylase MltG"/>
    <property type="match status" value="1"/>
</dbReference>
<comment type="caution">
    <text evidence="8">The sequence shown here is derived from an EMBL/GenBank/DDBJ whole genome shotgun (WGS) entry which is preliminary data.</text>
</comment>
<proteinExistence type="inferred from homology"/>
<keyword evidence="1 7" id="KW-1003">Cell membrane</keyword>
<protein>
    <recommendedName>
        <fullName evidence="7">Endolytic murein transglycosylase</fullName>
        <ecNumber evidence="7">4.2.2.29</ecNumber>
    </recommendedName>
    <alternativeName>
        <fullName evidence="7">Peptidoglycan lytic transglycosylase</fullName>
    </alternativeName>
    <alternativeName>
        <fullName evidence="7">Peptidoglycan polymerization terminase</fullName>
    </alternativeName>
</protein>
<keyword evidence="9" id="KW-1185">Reference proteome</keyword>
<feature type="site" description="Important for catalytic activity" evidence="7">
    <location>
        <position position="242"/>
    </location>
</feature>
<dbReference type="AlphaFoldDB" id="A0A3D9VC25"/>
<evidence type="ECO:0000256" key="2">
    <source>
        <dbReference type="ARBA" id="ARBA00022692"/>
    </source>
</evidence>
<dbReference type="Proteomes" id="UP000256485">
    <property type="component" value="Unassembled WGS sequence"/>
</dbReference>
<sequence>MSQLGFRTSGRVHHRRWTSCLAVLIAMAVLGGAVGFATIKGKEYLAQAFTVPDYSGPGEGTVVVQVTRGQSNRDIAVTLEEKGVVKSAEAFTRAARQDSRALGIQPGFYRLRARMSAKEALELMLDPTSRISDRVTIPEGRRLTQVVEILSKKTNIPEAEFLAALKDPESLGLPPYAKGKPEGVLFPATYDFDPGTTATSLLQAMARAHIEVAEELDLVRKAKEMGRTPLEIVTVASLVEAEARRPEDFGKIARVIYNRLEAGKKLQLDSTVHYAVNQYGRITTTQEQRANPSPYNTYVHEGLPPGPINAPGKAALKAALDPTPGDWMYFVTVNPDTGETKFAKTLAEHEEYVRKFQAWCRANKGRC</sequence>
<dbReference type="CDD" id="cd08010">
    <property type="entry name" value="MltG_like"/>
    <property type="match status" value="1"/>
</dbReference>
<dbReference type="OrthoDB" id="9814591at2"/>
<evidence type="ECO:0000256" key="1">
    <source>
        <dbReference type="ARBA" id="ARBA00022475"/>
    </source>
</evidence>
<dbReference type="HAMAP" id="MF_02065">
    <property type="entry name" value="MltG"/>
    <property type="match status" value="1"/>
</dbReference>
<comment type="subcellular location">
    <subcellularLocation>
        <location evidence="7">Cell membrane</location>
        <topology evidence="7">Single-pass membrane protein</topology>
    </subcellularLocation>
</comment>
<dbReference type="GO" id="GO:0009252">
    <property type="term" value="P:peptidoglycan biosynthetic process"/>
    <property type="evidence" value="ECO:0007669"/>
    <property type="project" value="UniProtKB-UniRule"/>
</dbReference>
<dbReference type="GO" id="GO:0008932">
    <property type="term" value="F:lytic endotransglycosylase activity"/>
    <property type="evidence" value="ECO:0007669"/>
    <property type="project" value="UniProtKB-UniRule"/>
</dbReference>
<reference evidence="8 9" key="1">
    <citation type="submission" date="2018-08" db="EMBL/GenBank/DDBJ databases">
        <title>Sequencing the genomes of 1000 actinobacteria strains.</title>
        <authorList>
            <person name="Klenk H.-P."/>
        </authorList>
    </citation>
    <scope>NUCLEOTIDE SEQUENCE [LARGE SCALE GENOMIC DNA]</scope>
    <source>
        <strain evidence="8 9">DSM 22891</strain>
    </source>
</reference>
<keyword evidence="6 7" id="KW-0961">Cell wall biogenesis/degradation</keyword>
<evidence type="ECO:0000256" key="4">
    <source>
        <dbReference type="ARBA" id="ARBA00023136"/>
    </source>
</evidence>
<accession>A0A3D9VC25</accession>